<name>A0A1F5ZRB9_9BACT</name>
<organism evidence="1 2">
    <name type="scientific">Candidatus Gottesmanbacteria bacterium RIFCSPHIGHO2_01_FULL_46_14</name>
    <dbReference type="NCBI Taxonomy" id="1798380"/>
    <lineage>
        <taxon>Bacteria</taxon>
        <taxon>Candidatus Gottesmaniibacteriota</taxon>
    </lineage>
</organism>
<accession>A0A1F5ZRB9</accession>
<proteinExistence type="predicted"/>
<dbReference type="Proteomes" id="UP000177416">
    <property type="component" value="Unassembled WGS sequence"/>
</dbReference>
<dbReference type="AlphaFoldDB" id="A0A1F5ZRB9"/>
<dbReference type="EMBL" id="MFJJ01000008">
    <property type="protein sequence ID" value="OGG15009.1"/>
    <property type="molecule type" value="Genomic_DNA"/>
</dbReference>
<reference evidence="1 2" key="1">
    <citation type="journal article" date="2016" name="Nat. Commun.">
        <title>Thousands of microbial genomes shed light on interconnected biogeochemical processes in an aquifer system.</title>
        <authorList>
            <person name="Anantharaman K."/>
            <person name="Brown C.T."/>
            <person name="Hug L.A."/>
            <person name="Sharon I."/>
            <person name="Castelle C.J."/>
            <person name="Probst A.J."/>
            <person name="Thomas B.C."/>
            <person name="Singh A."/>
            <person name="Wilkins M.J."/>
            <person name="Karaoz U."/>
            <person name="Brodie E.L."/>
            <person name="Williams K.H."/>
            <person name="Hubbard S.S."/>
            <person name="Banfield J.F."/>
        </authorList>
    </citation>
    <scope>NUCLEOTIDE SEQUENCE [LARGE SCALE GENOMIC DNA]</scope>
</reference>
<gene>
    <name evidence="1" type="ORF">A2875_00790</name>
</gene>
<sequence length="281" mass="31845">MVEHGESISRIRTSEGLKEFRMSLLASAREDTPQLASVHPTEIDAIVDTLLDLLQKFEHAARPHPAIHADTDVVMIVSGPGEYSQTIEPKEEKLDRYRNFPWARKMDRARVRAGVTLVREVTAKRLEKPAAEVTEEDIANHGPWLHYASTSWENNHIRHALAQPALGMPSSKIFMYTFLDDHGKERQFINTATQMEGLEFPEGSRPRRVLVVSHPPHLVRTAYLMERSKERIPKGTVVQFFPIPTPKEAVEPYGLMELRGVFAAIYKLGTAAKTPFNFSLE</sequence>
<comment type="caution">
    <text evidence="1">The sequence shown here is derived from an EMBL/GenBank/DDBJ whole genome shotgun (WGS) entry which is preliminary data.</text>
</comment>
<protein>
    <recommendedName>
        <fullName evidence="3">DUF218 domain-containing protein</fullName>
    </recommendedName>
</protein>
<evidence type="ECO:0000313" key="2">
    <source>
        <dbReference type="Proteomes" id="UP000177416"/>
    </source>
</evidence>
<evidence type="ECO:0000313" key="1">
    <source>
        <dbReference type="EMBL" id="OGG15009.1"/>
    </source>
</evidence>
<evidence type="ECO:0008006" key="3">
    <source>
        <dbReference type="Google" id="ProtNLM"/>
    </source>
</evidence>